<dbReference type="Gene3D" id="3.30.1680.10">
    <property type="entry name" value="ligand-binding face of the semaphorins, domain 2"/>
    <property type="match status" value="1"/>
</dbReference>
<dbReference type="GO" id="GO:0030215">
    <property type="term" value="F:semaphorin receptor binding"/>
    <property type="evidence" value="ECO:0007669"/>
    <property type="project" value="InterPro"/>
</dbReference>
<name>A0A3B3SUS3_9TELE</name>
<keyword evidence="4" id="KW-0325">Glycoprotein</keyword>
<keyword evidence="6" id="KW-0812">Transmembrane</keyword>
<dbReference type="KEGG" id="pki:111838362"/>
<comment type="subcellular location">
    <subcellularLocation>
        <location evidence="1">Membrane</location>
    </subcellularLocation>
</comment>
<dbReference type="GO" id="GO:0030335">
    <property type="term" value="P:positive regulation of cell migration"/>
    <property type="evidence" value="ECO:0007669"/>
    <property type="project" value="TreeGrafter"/>
</dbReference>
<dbReference type="SMART" id="SM00423">
    <property type="entry name" value="PSI"/>
    <property type="match status" value="1"/>
</dbReference>
<evidence type="ECO:0000256" key="2">
    <source>
        <dbReference type="ARBA" id="ARBA00023136"/>
    </source>
</evidence>
<evidence type="ECO:0000259" key="7">
    <source>
        <dbReference type="PROSITE" id="PS51004"/>
    </source>
</evidence>
<dbReference type="InterPro" id="IPR036352">
    <property type="entry name" value="Semap_dom_sf"/>
</dbReference>
<dbReference type="Ensembl" id="ENSPKIT00000014916.1">
    <property type="protein sequence ID" value="ENSPKIP00000034018.1"/>
    <property type="gene ID" value="ENSPKIG00000013515.1"/>
</dbReference>
<dbReference type="PANTHER" id="PTHR11036:SF145">
    <property type="entry name" value="SEMAPHORIN-4A ISOFORM X1-RELATED"/>
    <property type="match status" value="1"/>
</dbReference>
<comment type="caution">
    <text evidence="5">Lacks conserved residue(s) required for the propagation of feature annotation.</text>
</comment>
<evidence type="ECO:0000313" key="8">
    <source>
        <dbReference type="Ensembl" id="ENSPKIP00000034018.1"/>
    </source>
</evidence>
<dbReference type="GO" id="GO:0005886">
    <property type="term" value="C:plasma membrane"/>
    <property type="evidence" value="ECO:0007669"/>
    <property type="project" value="TreeGrafter"/>
</dbReference>
<evidence type="ECO:0000256" key="3">
    <source>
        <dbReference type="ARBA" id="ARBA00023157"/>
    </source>
</evidence>
<keyword evidence="6" id="KW-1133">Transmembrane helix</keyword>
<evidence type="ECO:0000313" key="9">
    <source>
        <dbReference type="Proteomes" id="UP000261540"/>
    </source>
</evidence>
<dbReference type="InterPro" id="IPR016201">
    <property type="entry name" value="PSI"/>
</dbReference>
<evidence type="ECO:0000256" key="5">
    <source>
        <dbReference type="PROSITE-ProRule" id="PRU00352"/>
    </source>
</evidence>
<dbReference type="SUPFAM" id="SSF101912">
    <property type="entry name" value="Sema domain"/>
    <property type="match status" value="1"/>
</dbReference>
<dbReference type="Gene3D" id="2.130.10.10">
    <property type="entry name" value="YVTN repeat-like/Quinoprotein amine dehydrogenase"/>
    <property type="match status" value="1"/>
</dbReference>
<organism evidence="8 9">
    <name type="scientific">Paramormyrops kingsleyae</name>
    <dbReference type="NCBI Taxonomy" id="1676925"/>
    <lineage>
        <taxon>Eukaryota</taxon>
        <taxon>Metazoa</taxon>
        <taxon>Chordata</taxon>
        <taxon>Craniata</taxon>
        <taxon>Vertebrata</taxon>
        <taxon>Euteleostomi</taxon>
        <taxon>Actinopterygii</taxon>
        <taxon>Neopterygii</taxon>
        <taxon>Teleostei</taxon>
        <taxon>Osteoglossocephala</taxon>
        <taxon>Osteoglossomorpha</taxon>
        <taxon>Osteoglossiformes</taxon>
        <taxon>Mormyridae</taxon>
        <taxon>Paramormyrops</taxon>
    </lineage>
</organism>
<keyword evidence="9" id="KW-1185">Reference proteome</keyword>
<keyword evidence="2 6" id="KW-0472">Membrane</keyword>
<evidence type="ECO:0000256" key="1">
    <source>
        <dbReference type="ARBA" id="ARBA00004370"/>
    </source>
</evidence>
<feature type="transmembrane region" description="Helical" evidence="6">
    <location>
        <begin position="631"/>
        <end position="653"/>
    </location>
</feature>
<dbReference type="GO" id="GO:0007411">
    <property type="term" value="P:axon guidance"/>
    <property type="evidence" value="ECO:0007669"/>
    <property type="project" value="TreeGrafter"/>
</dbReference>
<dbReference type="Pfam" id="PF01403">
    <property type="entry name" value="Sema"/>
    <property type="match status" value="1"/>
</dbReference>
<dbReference type="OrthoDB" id="9988752at2759"/>
<dbReference type="GO" id="GO:0071526">
    <property type="term" value="P:semaphorin-plexin signaling pathway"/>
    <property type="evidence" value="ECO:0007669"/>
    <property type="project" value="TreeGrafter"/>
</dbReference>
<dbReference type="PROSITE" id="PS51004">
    <property type="entry name" value="SEMA"/>
    <property type="match status" value="1"/>
</dbReference>
<reference evidence="8" key="2">
    <citation type="submission" date="2025-09" db="UniProtKB">
        <authorList>
            <consortium name="Ensembl"/>
        </authorList>
    </citation>
    <scope>IDENTIFICATION</scope>
</reference>
<sequence length="683" mass="75826">MYLRSISMSHWSEGCSGAVLLGLLGFCWGSLSPRTSFFIGDSDRALTHFNRPDARNTTTLLLSEDGDTLFVGARDALFALNVSKPSVMEMIRKLDWESTNEPNFCQYVDKKGECHNFIRVLQLINATHMYACGTFAFSPRCIYINLQAFSFDSTAESGRGQCPMSPYSRNTAVVVDGELYVGTPEDLWENQPGISRYLSQEGRRNLKLVENRLKKSTFISSTFVPSENKVYYFLNDVSTDLDKYIAPHIAQVCTSDVGGQRILWKQWTTFAKAGLVCQSAGSLPFNVMQDVVALPPLQDFNPDEMLFYGLFSSQWSVNSKHSAVCVFRLGDIKSVFSGKYRSLNGKIRSSVTPGTCGIPSDSDADLNFVKENFITMASVNSAEKGFILMPDHNYSNLVALRTKAANGRNYPVFFMLTESGFLHKVVLLGKGPHIIEETQVFMQPQSVKKVLLSVTKDVVFVGTSEGVFQVPVSNCSFHWNCGECVLAQDPFCGWDPVQGVCSRVSGNPAGIRQDVESGNAMEACDLSNGSSEVVKYPSPELLPVLLDKMVHLRCPKASNFASLRWEHSDGRQLDRDTYLQQARGSLQFPALPDTLGQYLCISLESGYEQTLYSVIVMQDGPQIGSRNFRGVLVLSVLLAVSLCLIALGGFCLLKQRHYLHAQAKTLSDRCEAREQCEQQSFPM</sequence>
<dbReference type="GO" id="GO:0001755">
    <property type="term" value="P:neural crest cell migration"/>
    <property type="evidence" value="ECO:0007669"/>
    <property type="project" value="TreeGrafter"/>
</dbReference>
<dbReference type="Proteomes" id="UP000261540">
    <property type="component" value="Unplaced"/>
</dbReference>
<dbReference type="InterPro" id="IPR027231">
    <property type="entry name" value="Semaphorin"/>
</dbReference>
<dbReference type="GO" id="GO:0045499">
    <property type="term" value="F:chemorepellent activity"/>
    <property type="evidence" value="ECO:0007669"/>
    <property type="project" value="TreeGrafter"/>
</dbReference>
<evidence type="ECO:0000256" key="6">
    <source>
        <dbReference type="SAM" id="Phobius"/>
    </source>
</evidence>
<dbReference type="InterPro" id="IPR002165">
    <property type="entry name" value="Plexin_repeat"/>
</dbReference>
<dbReference type="SMART" id="SM00630">
    <property type="entry name" value="Sema"/>
    <property type="match status" value="1"/>
</dbReference>
<dbReference type="InterPro" id="IPR001627">
    <property type="entry name" value="Semap_dom"/>
</dbReference>
<protein>
    <submittedName>
        <fullName evidence="8">Semaphorin-4A-like</fullName>
    </submittedName>
</protein>
<evidence type="ECO:0000256" key="4">
    <source>
        <dbReference type="ARBA" id="ARBA00023180"/>
    </source>
</evidence>
<dbReference type="InterPro" id="IPR015943">
    <property type="entry name" value="WD40/YVTN_repeat-like_dom_sf"/>
</dbReference>
<reference evidence="8" key="1">
    <citation type="submission" date="2025-08" db="UniProtKB">
        <authorList>
            <consortium name="Ensembl"/>
        </authorList>
    </citation>
    <scope>IDENTIFICATION</scope>
</reference>
<proteinExistence type="predicted"/>
<dbReference type="CTD" id="798168"/>
<keyword evidence="3" id="KW-1015">Disulfide bond</keyword>
<feature type="domain" description="Sema" evidence="7">
    <location>
        <begin position="34"/>
        <end position="472"/>
    </location>
</feature>
<accession>A0A3B3SUS3</accession>
<dbReference type="GeneTree" id="ENSGT00940000154870"/>
<dbReference type="PANTHER" id="PTHR11036">
    <property type="entry name" value="SEMAPHORIN"/>
    <property type="match status" value="1"/>
</dbReference>
<dbReference type="Pfam" id="PF01437">
    <property type="entry name" value="PSI"/>
    <property type="match status" value="1"/>
</dbReference>
<dbReference type="SUPFAM" id="SSF103575">
    <property type="entry name" value="Plexin repeat"/>
    <property type="match status" value="1"/>
</dbReference>
<dbReference type="STRING" id="1676925.ENSPKIP00000034018"/>
<dbReference type="AlphaFoldDB" id="A0A3B3SUS3"/>